<keyword evidence="11" id="KW-1185">Reference proteome</keyword>
<feature type="binding site" evidence="9">
    <location>
        <begin position="116"/>
        <end position="119"/>
    </location>
    <ligand>
        <name>ATP</name>
        <dbReference type="ChEBI" id="CHEBI:30616"/>
    </ligand>
</feature>
<dbReference type="GO" id="GO:0009102">
    <property type="term" value="P:biotin biosynthetic process"/>
    <property type="evidence" value="ECO:0007669"/>
    <property type="project" value="UniProtKB-UniRule"/>
</dbReference>
<comment type="caution">
    <text evidence="9">Lacks conserved residue(s) required for the propagation of feature annotation.</text>
</comment>
<dbReference type="InterPro" id="IPR004472">
    <property type="entry name" value="DTB_synth_BioD"/>
</dbReference>
<feature type="active site" evidence="9">
    <location>
        <position position="38"/>
    </location>
</feature>
<comment type="subunit">
    <text evidence="9">Homodimer.</text>
</comment>
<keyword evidence="4 9" id="KW-0547">Nucleotide-binding</keyword>
<dbReference type="NCBIfam" id="TIGR00347">
    <property type="entry name" value="bioD"/>
    <property type="match status" value="1"/>
</dbReference>
<evidence type="ECO:0000256" key="2">
    <source>
        <dbReference type="ARBA" id="ARBA00022598"/>
    </source>
</evidence>
<feature type="binding site" evidence="9">
    <location>
        <begin position="13"/>
        <end position="18"/>
    </location>
    <ligand>
        <name>ATP</name>
        <dbReference type="ChEBI" id="CHEBI:30616"/>
    </ligand>
</feature>
<organism evidence="10 11">
    <name type="scientific">Desulfocucumis palustris</name>
    <dbReference type="NCBI Taxonomy" id="1898651"/>
    <lineage>
        <taxon>Bacteria</taxon>
        <taxon>Bacillati</taxon>
        <taxon>Bacillota</taxon>
        <taxon>Clostridia</taxon>
        <taxon>Eubacteriales</taxon>
        <taxon>Desulfocucumaceae</taxon>
        <taxon>Desulfocucumis</taxon>
    </lineage>
</organism>
<comment type="cofactor">
    <cofactor evidence="9">
        <name>Mg(2+)</name>
        <dbReference type="ChEBI" id="CHEBI:18420"/>
    </cofactor>
</comment>
<keyword evidence="5 9" id="KW-0093">Biotin biosynthesis</keyword>
<sequence>MGSGIFITGTDTGVGKTVITAGLMTALLKAGIDAAAFKPVQSGAKRTGKGLVSPDAAFYLRAAGVSARESDYSLYCLEQPLSPHIAAELDGITIVKEPIIKRCREYLDRHRVLLVEGAGGICVPLNRSGFLMADLARELDFPLLVVARPSLGTINHTVLSIKYAQMTGLRVAGFIFNNLRQGAGLMEKDNAEMIELLTGVPLLGMVPHLPGLDVDGGIAGPLADTVGQYLQLTEIGGLFDECAGSTAGRMG</sequence>
<dbReference type="Proteomes" id="UP000239549">
    <property type="component" value="Unassembled WGS sequence"/>
</dbReference>
<dbReference type="GO" id="GO:0005829">
    <property type="term" value="C:cytosol"/>
    <property type="evidence" value="ECO:0007669"/>
    <property type="project" value="TreeGrafter"/>
</dbReference>
<reference evidence="11" key="1">
    <citation type="submission" date="2018-02" db="EMBL/GenBank/DDBJ databases">
        <title>Genome sequence of Desulfocucumis palustris strain NAW-5.</title>
        <authorList>
            <person name="Watanabe M."/>
            <person name="Kojima H."/>
            <person name="Fukui M."/>
        </authorList>
    </citation>
    <scope>NUCLEOTIDE SEQUENCE [LARGE SCALE GENOMIC DNA]</scope>
    <source>
        <strain evidence="11">NAW-5</strain>
    </source>
</reference>
<proteinExistence type="inferred from homology"/>
<dbReference type="GO" id="GO:0000287">
    <property type="term" value="F:magnesium ion binding"/>
    <property type="evidence" value="ECO:0007669"/>
    <property type="project" value="UniProtKB-UniRule"/>
</dbReference>
<dbReference type="AlphaFoldDB" id="A0A2L2XFF7"/>
<name>A0A2L2XFF7_9FIRM</name>
<feature type="binding site" evidence="9">
    <location>
        <position position="42"/>
    </location>
    <ligand>
        <name>substrate</name>
    </ligand>
</feature>
<dbReference type="GO" id="GO:0005524">
    <property type="term" value="F:ATP binding"/>
    <property type="evidence" value="ECO:0007669"/>
    <property type="project" value="UniProtKB-UniRule"/>
</dbReference>
<dbReference type="EC" id="6.3.3.3" evidence="9"/>
<evidence type="ECO:0000313" key="10">
    <source>
        <dbReference type="EMBL" id="GBF34754.1"/>
    </source>
</evidence>
<evidence type="ECO:0000256" key="9">
    <source>
        <dbReference type="HAMAP-Rule" id="MF_00336"/>
    </source>
</evidence>
<evidence type="ECO:0000256" key="6">
    <source>
        <dbReference type="ARBA" id="ARBA00022840"/>
    </source>
</evidence>
<feature type="binding site" evidence="9">
    <location>
        <position position="55"/>
    </location>
    <ligand>
        <name>Mg(2+)</name>
        <dbReference type="ChEBI" id="CHEBI:18420"/>
    </ligand>
</feature>
<feature type="binding site" evidence="9">
    <location>
        <position position="116"/>
    </location>
    <ligand>
        <name>Mg(2+)</name>
        <dbReference type="ChEBI" id="CHEBI:18420"/>
    </ligand>
</feature>
<comment type="caution">
    <text evidence="10">The sequence shown here is derived from an EMBL/GenBank/DDBJ whole genome shotgun (WGS) entry which is preliminary data.</text>
</comment>
<gene>
    <name evidence="9" type="primary">bioD</name>
    <name evidence="10" type="ORF">DCCM_3874</name>
</gene>
<dbReference type="GO" id="GO:0004141">
    <property type="term" value="F:dethiobiotin synthase activity"/>
    <property type="evidence" value="ECO:0007669"/>
    <property type="project" value="UniProtKB-UniRule"/>
</dbReference>
<dbReference type="PIRSF" id="PIRSF006755">
    <property type="entry name" value="DTB_synth"/>
    <property type="match status" value="1"/>
</dbReference>
<evidence type="ECO:0000256" key="8">
    <source>
        <dbReference type="ARBA" id="ARBA00047386"/>
    </source>
</evidence>
<dbReference type="EMBL" id="BFAV01000150">
    <property type="protein sequence ID" value="GBF34754.1"/>
    <property type="molecule type" value="Genomic_DNA"/>
</dbReference>
<feature type="binding site" evidence="9">
    <location>
        <begin position="177"/>
        <end position="178"/>
    </location>
    <ligand>
        <name>ATP</name>
        <dbReference type="ChEBI" id="CHEBI:30616"/>
    </ligand>
</feature>
<evidence type="ECO:0000256" key="5">
    <source>
        <dbReference type="ARBA" id="ARBA00022756"/>
    </source>
</evidence>
<keyword evidence="6 9" id="KW-0067">ATP-binding</keyword>
<keyword evidence="7 9" id="KW-0460">Magnesium</keyword>
<comment type="pathway">
    <text evidence="9">Cofactor biosynthesis; biotin biosynthesis; biotin from 7,8-diaminononanoate: step 1/2.</text>
</comment>
<protein>
    <recommendedName>
        <fullName evidence="9">ATP-dependent dethiobiotin synthetase BioD</fullName>
        <ecNumber evidence="9">6.3.3.3</ecNumber>
    </recommendedName>
    <alternativeName>
        <fullName evidence="9">DTB synthetase</fullName>
        <shortName evidence="9">DTBS</shortName>
    </alternativeName>
    <alternativeName>
        <fullName evidence="9">Dethiobiotin synthase</fullName>
    </alternativeName>
</protein>
<feature type="binding site" evidence="9">
    <location>
        <begin position="207"/>
        <end position="209"/>
    </location>
    <ligand>
        <name>ATP</name>
        <dbReference type="ChEBI" id="CHEBI:30616"/>
    </ligand>
</feature>
<accession>A0A2L2XFF7</accession>
<dbReference type="PANTHER" id="PTHR43210">
    <property type="entry name" value="DETHIOBIOTIN SYNTHETASE"/>
    <property type="match status" value="1"/>
</dbReference>
<dbReference type="InterPro" id="IPR027417">
    <property type="entry name" value="P-loop_NTPase"/>
</dbReference>
<evidence type="ECO:0000256" key="1">
    <source>
        <dbReference type="ARBA" id="ARBA00022490"/>
    </source>
</evidence>
<evidence type="ECO:0000256" key="4">
    <source>
        <dbReference type="ARBA" id="ARBA00022741"/>
    </source>
</evidence>
<keyword evidence="3 9" id="KW-0479">Metal-binding</keyword>
<comment type="subcellular location">
    <subcellularLocation>
        <location evidence="9">Cytoplasm</location>
    </subcellularLocation>
</comment>
<comment type="similarity">
    <text evidence="9">Belongs to the dethiobiotin synthetase family.</text>
</comment>
<evidence type="ECO:0000256" key="3">
    <source>
        <dbReference type="ARBA" id="ARBA00022723"/>
    </source>
</evidence>
<feature type="binding site" evidence="9">
    <location>
        <position position="17"/>
    </location>
    <ligand>
        <name>Mg(2+)</name>
        <dbReference type="ChEBI" id="CHEBI:18420"/>
    </ligand>
</feature>
<evidence type="ECO:0000256" key="7">
    <source>
        <dbReference type="ARBA" id="ARBA00022842"/>
    </source>
</evidence>
<comment type="catalytic activity">
    <reaction evidence="9">
        <text>(7R,8S)-7,8-diammoniononanoate + CO2 + ATP = (4R,5S)-dethiobiotin + ADP + phosphate + 3 H(+)</text>
        <dbReference type="Rhea" id="RHEA:15805"/>
        <dbReference type="ChEBI" id="CHEBI:15378"/>
        <dbReference type="ChEBI" id="CHEBI:16526"/>
        <dbReference type="ChEBI" id="CHEBI:30616"/>
        <dbReference type="ChEBI" id="CHEBI:43474"/>
        <dbReference type="ChEBI" id="CHEBI:149469"/>
        <dbReference type="ChEBI" id="CHEBI:149473"/>
        <dbReference type="ChEBI" id="CHEBI:456216"/>
        <dbReference type="EC" id="6.3.3.3"/>
    </reaction>
</comment>
<feature type="binding site" evidence="9">
    <location>
        <position position="55"/>
    </location>
    <ligand>
        <name>ATP</name>
        <dbReference type="ChEBI" id="CHEBI:30616"/>
    </ligand>
</feature>
<dbReference type="SUPFAM" id="SSF52540">
    <property type="entry name" value="P-loop containing nucleoside triphosphate hydrolases"/>
    <property type="match status" value="1"/>
</dbReference>
<dbReference type="OrthoDB" id="9802097at2"/>
<dbReference type="PANTHER" id="PTHR43210:SF2">
    <property type="entry name" value="ATP-DEPENDENT DETHIOBIOTIN SYNTHETASE BIOD 2"/>
    <property type="match status" value="1"/>
</dbReference>
<comment type="catalytic activity">
    <reaction evidence="8">
        <text>(7R,8S)-8-amino-7-(carboxyamino)nonanoate + ATP = (4R,5S)-dethiobiotin + ADP + phosphate + H(+)</text>
        <dbReference type="Rhea" id="RHEA:63684"/>
        <dbReference type="ChEBI" id="CHEBI:15378"/>
        <dbReference type="ChEBI" id="CHEBI:30616"/>
        <dbReference type="ChEBI" id="CHEBI:43474"/>
        <dbReference type="ChEBI" id="CHEBI:149470"/>
        <dbReference type="ChEBI" id="CHEBI:149473"/>
        <dbReference type="ChEBI" id="CHEBI:456216"/>
    </reaction>
</comment>
<keyword evidence="2 9" id="KW-0436">Ligase</keyword>
<dbReference type="HAMAP" id="MF_00336">
    <property type="entry name" value="BioD"/>
    <property type="match status" value="1"/>
</dbReference>
<dbReference type="CDD" id="cd03109">
    <property type="entry name" value="DTBS"/>
    <property type="match status" value="1"/>
</dbReference>
<keyword evidence="1 9" id="KW-0963">Cytoplasm</keyword>
<dbReference type="RefSeq" id="WP_104372934.1">
    <property type="nucleotide sequence ID" value="NZ_BFAV01000150.1"/>
</dbReference>
<dbReference type="Pfam" id="PF13500">
    <property type="entry name" value="AAA_26"/>
    <property type="match status" value="1"/>
</dbReference>
<dbReference type="UniPathway" id="UPA00078">
    <property type="reaction ID" value="UER00161"/>
</dbReference>
<dbReference type="Gene3D" id="3.40.50.300">
    <property type="entry name" value="P-loop containing nucleotide triphosphate hydrolases"/>
    <property type="match status" value="1"/>
</dbReference>
<evidence type="ECO:0000313" key="11">
    <source>
        <dbReference type="Proteomes" id="UP000239549"/>
    </source>
</evidence>
<comment type="function">
    <text evidence="9">Catalyzes a mechanistically unusual reaction, the ATP-dependent insertion of CO2 between the N7 and N8 nitrogen atoms of 7,8-diaminopelargonic acid (DAPA, also called 7,8-diammoniononanoate) to form a ureido ring.</text>
</comment>